<evidence type="ECO:0000256" key="1">
    <source>
        <dbReference type="ARBA" id="ARBA00004496"/>
    </source>
</evidence>
<dbReference type="HAMAP" id="MF_01161">
    <property type="entry name" value="tRNA_Ile_lys_synt"/>
    <property type="match status" value="1"/>
</dbReference>
<dbReference type="Proteomes" id="UP001595724">
    <property type="component" value="Unassembled WGS sequence"/>
</dbReference>
<dbReference type="EC" id="6.3.4.19" evidence="8"/>
<evidence type="ECO:0000259" key="10">
    <source>
        <dbReference type="SMART" id="SM00977"/>
    </source>
</evidence>
<comment type="domain">
    <text evidence="8">The N-terminal region contains the highly conserved SGGXDS motif, predicted to be a P-loop motif involved in ATP binding.</text>
</comment>
<feature type="region of interest" description="Disordered" evidence="9">
    <location>
        <begin position="435"/>
        <end position="455"/>
    </location>
</feature>
<evidence type="ECO:0000256" key="3">
    <source>
        <dbReference type="ARBA" id="ARBA00022598"/>
    </source>
</evidence>
<dbReference type="InterPro" id="IPR012094">
    <property type="entry name" value="tRNA_Ile_lys_synt"/>
</dbReference>
<dbReference type="EMBL" id="JBHRYF010000001">
    <property type="protein sequence ID" value="MFC3659134.1"/>
    <property type="molecule type" value="Genomic_DNA"/>
</dbReference>
<accession>A0ABV7USB2</accession>
<keyword evidence="3 8" id="KW-0436">Ligase</keyword>
<comment type="subcellular location">
    <subcellularLocation>
        <location evidence="1 8">Cytoplasm</location>
    </subcellularLocation>
</comment>
<protein>
    <recommendedName>
        <fullName evidence="8">tRNA(Ile)-lysidine synthase</fullName>
        <ecNumber evidence="8">6.3.4.19</ecNumber>
    </recommendedName>
    <alternativeName>
        <fullName evidence="8">tRNA(Ile)-2-lysyl-cytidine synthase</fullName>
    </alternativeName>
    <alternativeName>
        <fullName evidence="8">tRNA(Ile)-lysidine synthetase</fullName>
    </alternativeName>
</protein>
<name>A0ABV7USB2_9GAMM</name>
<comment type="similarity">
    <text evidence="8">Belongs to the tRNA(Ile)-lysidine synthase family.</text>
</comment>
<keyword evidence="4 8" id="KW-0819">tRNA processing</keyword>
<keyword evidence="2 8" id="KW-0963">Cytoplasm</keyword>
<dbReference type="Pfam" id="PF09179">
    <property type="entry name" value="TilS"/>
    <property type="match status" value="1"/>
</dbReference>
<keyword evidence="5 8" id="KW-0547">Nucleotide-binding</keyword>
<keyword evidence="6 8" id="KW-0067">ATP-binding</keyword>
<evidence type="ECO:0000256" key="2">
    <source>
        <dbReference type="ARBA" id="ARBA00022490"/>
    </source>
</evidence>
<dbReference type="NCBIfam" id="TIGR02433">
    <property type="entry name" value="lysidine_TilS_C"/>
    <property type="match status" value="1"/>
</dbReference>
<evidence type="ECO:0000256" key="4">
    <source>
        <dbReference type="ARBA" id="ARBA00022694"/>
    </source>
</evidence>
<dbReference type="PANTHER" id="PTHR43033:SF1">
    <property type="entry name" value="TRNA(ILE)-LYSIDINE SYNTHASE-RELATED"/>
    <property type="match status" value="1"/>
</dbReference>
<organism evidence="11 12">
    <name type="scientific">Luteimonas notoginsengisoli</name>
    <dbReference type="NCBI Taxonomy" id="1578200"/>
    <lineage>
        <taxon>Bacteria</taxon>
        <taxon>Pseudomonadati</taxon>
        <taxon>Pseudomonadota</taxon>
        <taxon>Gammaproteobacteria</taxon>
        <taxon>Lysobacterales</taxon>
        <taxon>Lysobacteraceae</taxon>
        <taxon>Luteimonas</taxon>
    </lineage>
</organism>
<evidence type="ECO:0000256" key="9">
    <source>
        <dbReference type="SAM" id="MobiDB-lite"/>
    </source>
</evidence>
<dbReference type="SUPFAM" id="SSF82829">
    <property type="entry name" value="MesJ substrate recognition domain-like"/>
    <property type="match status" value="1"/>
</dbReference>
<evidence type="ECO:0000256" key="6">
    <source>
        <dbReference type="ARBA" id="ARBA00022840"/>
    </source>
</evidence>
<dbReference type="GO" id="GO:0032267">
    <property type="term" value="F:tRNA(Ile)-lysidine synthase activity"/>
    <property type="evidence" value="ECO:0007669"/>
    <property type="project" value="UniProtKB-EC"/>
</dbReference>
<dbReference type="SMART" id="SM00977">
    <property type="entry name" value="TilS_C"/>
    <property type="match status" value="1"/>
</dbReference>
<evidence type="ECO:0000256" key="5">
    <source>
        <dbReference type="ARBA" id="ARBA00022741"/>
    </source>
</evidence>
<feature type="binding site" evidence="8">
    <location>
        <begin position="27"/>
        <end position="32"/>
    </location>
    <ligand>
        <name>ATP</name>
        <dbReference type="ChEBI" id="CHEBI:30616"/>
    </ligand>
</feature>
<dbReference type="InterPro" id="IPR012795">
    <property type="entry name" value="tRNA_Ile_lys_synt_N"/>
</dbReference>
<dbReference type="NCBIfam" id="TIGR02432">
    <property type="entry name" value="lysidine_TilS_N"/>
    <property type="match status" value="1"/>
</dbReference>
<dbReference type="RefSeq" id="WP_386706196.1">
    <property type="nucleotide sequence ID" value="NZ_JBHRYF010000001.1"/>
</dbReference>
<dbReference type="Pfam" id="PF01171">
    <property type="entry name" value="ATP_bind_3"/>
    <property type="match status" value="1"/>
</dbReference>
<dbReference type="Gene3D" id="3.40.50.620">
    <property type="entry name" value="HUPs"/>
    <property type="match status" value="1"/>
</dbReference>
<proteinExistence type="inferred from homology"/>
<feature type="domain" description="Lysidine-tRNA(Ile) synthetase C-terminal" evidence="10">
    <location>
        <begin position="358"/>
        <end position="432"/>
    </location>
</feature>
<dbReference type="InterPro" id="IPR011063">
    <property type="entry name" value="TilS/TtcA_N"/>
</dbReference>
<comment type="caution">
    <text evidence="11">The sequence shown here is derived from an EMBL/GenBank/DDBJ whole genome shotgun (WGS) entry which is preliminary data.</text>
</comment>
<dbReference type="InterPro" id="IPR012796">
    <property type="entry name" value="Lysidine-tRNA-synth_C"/>
</dbReference>
<comment type="catalytic activity">
    <reaction evidence="7 8">
        <text>cytidine(34) in tRNA(Ile2) + L-lysine + ATP = lysidine(34) in tRNA(Ile2) + AMP + diphosphate + H(+)</text>
        <dbReference type="Rhea" id="RHEA:43744"/>
        <dbReference type="Rhea" id="RHEA-COMP:10625"/>
        <dbReference type="Rhea" id="RHEA-COMP:10670"/>
        <dbReference type="ChEBI" id="CHEBI:15378"/>
        <dbReference type="ChEBI" id="CHEBI:30616"/>
        <dbReference type="ChEBI" id="CHEBI:32551"/>
        <dbReference type="ChEBI" id="CHEBI:33019"/>
        <dbReference type="ChEBI" id="CHEBI:82748"/>
        <dbReference type="ChEBI" id="CHEBI:83665"/>
        <dbReference type="ChEBI" id="CHEBI:456215"/>
        <dbReference type="EC" id="6.3.4.19"/>
    </reaction>
</comment>
<dbReference type="CDD" id="cd01992">
    <property type="entry name" value="TilS_N"/>
    <property type="match status" value="1"/>
</dbReference>
<reference evidence="12" key="1">
    <citation type="journal article" date="2019" name="Int. J. Syst. Evol. Microbiol.">
        <title>The Global Catalogue of Microorganisms (GCM) 10K type strain sequencing project: providing services to taxonomists for standard genome sequencing and annotation.</title>
        <authorList>
            <consortium name="The Broad Institute Genomics Platform"/>
            <consortium name="The Broad Institute Genome Sequencing Center for Infectious Disease"/>
            <person name="Wu L."/>
            <person name="Ma J."/>
        </authorList>
    </citation>
    <scope>NUCLEOTIDE SEQUENCE [LARGE SCALE GENOMIC DNA]</scope>
    <source>
        <strain evidence="12">KCTC 42211</strain>
    </source>
</reference>
<dbReference type="Gene3D" id="1.20.59.20">
    <property type="match status" value="1"/>
</dbReference>
<dbReference type="PANTHER" id="PTHR43033">
    <property type="entry name" value="TRNA(ILE)-LYSIDINE SYNTHASE-RELATED"/>
    <property type="match status" value="1"/>
</dbReference>
<dbReference type="SUPFAM" id="SSF56037">
    <property type="entry name" value="PheT/TilS domain"/>
    <property type="match status" value="1"/>
</dbReference>
<comment type="function">
    <text evidence="8">Ligates lysine onto the cytidine present at position 34 of the AUA codon-specific tRNA(Ile) that contains the anticodon CAU, in an ATP-dependent manner. Cytidine is converted to lysidine, thus changing the amino acid specificity of the tRNA from methionine to isoleucine.</text>
</comment>
<dbReference type="InterPro" id="IPR015262">
    <property type="entry name" value="tRNA_Ile_lys_synt_subst-bd"/>
</dbReference>
<evidence type="ECO:0000313" key="11">
    <source>
        <dbReference type="EMBL" id="MFC3659134.1"/>
    </source>
</evidence>
<dbReference type="SUPFAM" id="SSF52402">
    <property type="entry name" value="Adenine nucleotide alpha hydrolases-like"/>
    <property type="match status" value="1"/>
</dbReference>
<dbReference type="InterPro" id="IPR014729">
    <property type="entry name" value="Rossmann-like_a/b/a_fold"/>
</dbReference>
<keyword evidence="12" id="KW-1185">Reference proteome</keyword>
<gene>
    <name evidence="8 11" type="primary">tilS</name>
    <name evidence="11" type="ORF">ACFOM9_03445</name>
</gene>
<evidence type="ECO:0000256" key="7">
    <source>
        <dbReference type="ARBA" id="ARBA00048539"/>
    </source>
</evidence>
<sequence>MSDALPAGFTARPRADGAERPVLVGLSGGLDSVVLLHLLAMQPAIRAGGLRAIHVHHGLQAAADEWAAHCHALCSGLGVPLQVARVEVARDAGSGLEAAARVARRRAFAAALDDDGALALAHHRDDQAETFLLRALRASGPDGLAAMRPWQRFAGGWLWRPLLGVPRAQLLAHARDHALRWVEDPGNDDTAHDRNFLRHRLLPLLRERWPGADAAFARSAALSAEASDLLLEGDEAALATARTRDPQALSVAALGLMPRARRARVLRRWIATLALPPLPAQGIERIEGDLLVATADSDAAFEWQGARIRRWRGLLHAGPGRAPLPSSWRARWDGRDALPLPGGGQLRLEGVDAFDIPLHAHARQGGERIHLPGRRHSHALKHVLQAAGVPPWQREHLPLLSDAAGTVLAAGDLAVSAPLDAWLRARGARLAWQSGPARDDIGNLEGADPTPRRRP</sequence>
<evidence type="ECO:0000313" key="12">
    <source>
        <dbReference type="Proteomes" id="UP001595724"/>
    </source>
</evidence>
<evidence type="ECO:0000256" key="8">
    <source>
        <dbReference type="HAMAP-Rule" id="MF_01161"/>
    </source>
</evidence>
<dbReference type="Pfam" id="PF11734">
    <property type="entry name" value="TilS_C"/>
    <property type="match status" value="1"/>
</dbReference>